<evidence type="ECO:0000313" key="3">
    <source>
        <dbReference type="Proteomes" id="UP000245720"/>
    </source>
</evidence>
<name>A0A315Y365_RUMFL</name>
<reference evidence="2 3" key="1">
    <citation type="submission" date="2018-05" db="EMBL/GenBank/DDBJ databases">
        <title>The Hungate 1000. A catalogue of reference genomes from the rumen microbiome.</title>
        <authorList>
            <person name="Kelly W."/>
        </authorList>
    </citation>
    <scope>NUCLEOTIDE SEQUENCE [LARGE SCALE GENOMIC DNA]</scope>
    <source>
        <strain evidence="2 3">SAb67</strain>
    </source>
</reference>
<evidence type="ECO:0000313" key="2">
    <source>
        <dbReference type="EMBL" id="PWJ14663.1"/>
    </source>
</evidence>
<organism evidence="2 3">
    <name type="scientific">Ruminococcus flavefaciens</name>
    <dbReference type="NCBI Taxonomy" id="1265"/>
    <lineage>
        <taxon>Bacteria</taxon>
        <taxon>Bacillati</taxon>
        <taxon>Bacillota</taxon>
        <taxon>Clostridia</taxon>
        <taxon>Eubacteriales</taxon>
        <taxon>Oscillospiraceae</taxon>
        <taxon>Ruminococcus</taxon>
    </lineage>
</organism>
<dbReference type="RefSeq" id="WP_109725534.1">
    <property type="nucleotide sequence ID" value="NZ_QGDI01000002.1"/>
</dbReference>
<feature type="signal peptide" evidence="1">
    <location>
        <begin position="1"/>
        <end position="25"/>
    </location>
</feature>
<feature type="chain" id="PRO_5016322936" evidence="1">
    <location>
        <begin position="26"/>
        <end position="97"/>
    </location>
</feature>
<dbReference type="Proteomes" id="UP000245720">
    <property type="component" value="Unassembled WGS sequence"/>
</dbReference>
<dbReference type="OrthoDB" id="1829148at2"/>
<sequence length="97" mass="10777">MKKFVKKLSAITIALTLVITGNVFALGSAKDKTTTLIASAATINQNPGYSPHHCGEHMIYEFTGCSLFWIRYDRKCSVCGQVYGYKLVDIFGRVTYC</sequence>
<accession>A0A315Y365</accession>
<dbReference type="AlphaFoldDB" id="A0A315Y365"/>
<comment type="caution">
    <text evidence="2">The sequence shown here is derived from an EMBL/GenBank/DDBJ whole genome shotgun (WGS) entry which is preliminary data.</text>
</comment>
<protein>
    <submittedName>
        <fullName evidence="2">Uncharacterized protein</fullName>
    </submittedName>
</protein>
<gene>
    <name evidence="2" type="ORF">IE37_00648</name>
</gene>
<evidence type="ECO:0000256" key="1">
    <source>
        <dbReference type="SAM" id="SignalP"/>
    </source>
</evidence>
<keyword evidence="1" id="KW-0732">Signal</keyword>
<proteinExistence type="predicted"/>
<dbReference type="EMBL" id="QGDI01000002">
    <property type="protein sequence ID" value="PWJ14663.1"/>
    <property type="molecule type" value="Genomic_DNA"/>
</dbReference>